<dbReference type="GO" id="GO:0017136">
    <property type="term" value="F:histone deacetylase activity, NAD-dependent"/>
    <property type="evidence" value="ECO:0007669"/>
    <property type="project" value="TreeGrafter"/>
</dbReference>
<dbReference type="Proteomes" id="UP000002872">
    <property type="component" value="Unassembled WGS sequence"/>
</dbReference>
<comment type="caution">
    <text evidence="4">Lacks conserved residue(s) required for the propagation of feature annotation.</text>
</comment>
<evidence type="ECO:0000313" key="6">
    <source>
        <dbReference type="EMBL" id="EIJ88270.1"/>
    </source>
</evidence>
<dbReference type="EMBL" id="GL870879">
    <property type="protein sequence ID" value="EIJ88270.1"/>
    <property type="molecule type" value="Genomic_DNA"/>
</dbReference>
<dbReference type="HOGENOM" id="CLU_021544_1_0_1"/>
<organism evidence="6 7">
    <name type="scientific">Nematocida parisii (strain ERTm3)</name>
    <name type="common">Nematode killer fungus</name>
    <dbReference type="NCBI Taxonomy" id="935791"/>
    <lineage>
        <taxon>Eukaryota</taxon>
        <taxon>Fungi</taxon>
        <taxon>Fungi incertae sedis</taxon>
        <taxon>Microsporidia</taxon>
        <taxon>Nematocida</taxon>
    </lineage>
</organism>
<dbReference type="PANTHER" id="PTHR11085:SF8">
    <property type="entry name" value="NAD-DEPENDENT HISTONE DEACETYLASE HST3"/>
    <property type="match status" value="1"/>
</dbReference>
<protein>
    <recommendedName>
        <fullName evidence="5">Deacetylase sirtuin-type domain-containing protein</fullName>
    </recommendedName>
</protein>
<dbReference type="VEuPathDB" id="MicrosporidiaDB:NEQG_01714"/>
<sequence length="328" mass="36930">MKSLKIESAFLYVKLASLLRKTKASFITGAGISTSAGIPDFRSENGLFKEIKKKYGYSGEDIFTYSIVHSNPELMNIYLELISQLKQSLEQIDPTPTHKMLEYVQRKYKSTIYTQNIDGLERKAGIIQNVHYLHGSLDKLLCTYCQHKTDYTLVYDLVKKEECFMCIERNTKRKSEGKRKCPIGILMPDIVLYGGPHDTSKTAASVIQEKNTSLLIVMGTSLKVYGVKNLLKTLSKTVKGNEGIRVYVGIEPPAKPMQVYFDYWIEGKCDTFSELLMDAINGPLLLKQIQKASGMNGIIDSLKRLSIDPFNDPKIALRAISTSKDVKS</sequence>
<keyword evidence="3" id="KW-0520">NAD</keyword>
<feature type="domain" description="Deacetylase sirtuin-type" evidence="5">
    <location>
        <begin position="2"/>
        <end position="292"/>
    </location>
</feature>
<dbReference type="InParanoid" id="I3EGC3"/>
<dbReference type="STRING" id="935791.I3EGC3"/>
<dbReference type="InterPro" id="IPR050134">
    <property type="entry name" value="NAD-dep_sirtuin_deacylases"/>
</dbReference>
<proteinExistence type="inferred from homology"/>
<reference evidence="6" key="1">
    <citation type="submission" date="2011-01" db="EMBL/GenBank/DDBJ databases">
        <title>The Genome Sequence of Nematocida parisii strain ERTm3.</title>
        <authorList>
            <consortium name="The Broad Institute Genome Sequencing Platform"/>
            <consortium name="The Broad Institute Genome Sequencing Center for Infectious Disease"/>
            <person name="Cuomo C."/>
            <person name="Troemel E."/>
            <person name="Young S.K."/>
            <person name="Zeng Q."/>
            <person name="Gargeya S."/>
            <person name="Fitzgerald M."/>
            <person name="Haas B."/>
            <person name="Abouelleil A."/>
            <person name="Alvarado L."/>
            <person name="Arachchi H.M."/>
            <person name="Berlin A."/>
            <person name="Chapman S.B."/>
            <person name="Gearin G."/>
            <person name="Goldberg J."/>
            <person name="Griggs A."/>
            <person name="Gujja S."/>
            <person name="Hansen M."/>
            <person name="Heiman D."/>
            <person name="Howarth C."/>
            <person name="Larimer J."/>
            <person name="Lui A."/>
            <person name="MacDonald P.J.P."/>
            <person name="McCowen C."/>
            <person name="Montmayeur A."/>
            <person name="Murphy C."/>
            <person name="Neiman D."/>
            <person name="Pearson M."/>
            <person name="Priest M."/>
            <person name="Roberts A."/>
            <person name="Saif S."/>
            <person name="Shea T."/>
            <person name="Sisk P."/>
            <person name="Stolte C."/>
            <person name="Sykes S."/>
            <person name="Wortman J."/>
            <person name="Nusbaum C."/>
            <person name="Birren B."/>
        </authorList>
    </citation>
    <scope>NUCLEOTIDE SEQUENCE</scope>
    <source>
        <strain evidence="6">ERTm3</strain>
    </source>
</reference>
<dbReference type="GO" id="GO:0005634">
    <property type="term" value="C:nucleus"/>
    <property type="evidence" value="ECO:0007669"/>
    <property type="project" value="TreeGrafter"/>
</dbReference>
<evidence type="ECO:0000256" key="2">
    <source>
        <dbReference type="ARBA" id="ARBA00022679"/>
    </source>
</evidence>
<dbReference type="InterPro" id="IPR029035">
    <property type="entry name" value="DHS-like_NAD/FAD-binding_dom"/>
</dbReference>
<dbReference type="InterPro" id="IPR026591">
    <property type="entry name" value="Sirtuin_cat_small_dom_sf"/>
</dbReference>
<evidence type="ECO:0000259" key="5">
    <source>
        <dbReference type="PROSITE" id="PS50305"/>
    </source>
</evidence>
<dbReference type="FunCoup" id="I3EGC3">
    <property type="interactions" value="15"/>
</dbReference>
<dbReference type="Gene3D" id="3.40.50.1220">
    <property type="entry name" value="TPP-binding domain"/>
    <property type="match status" value="1"/>
</dbReference>
<evidence type="ECO:0000256" key="3">
    <source>
        <dbReference type="ARBA" id="ARBA00023027"/>
    </source>
</evidence>
<dbReference type="SUPFAM" id="SSF52467">
    <property type="entry name" value="DHS-like NAD/FAD-binding domain"/>
    <property type="match status" value="1"/>
</dbReference>
<keyword evidence="2" id="KW-0808">Transferase</keyword>
<accession>I3EGC3</accession>
<dbReference type="Pfam" id="PF02146">
    <property type="entry name" value="SIR2"/>
    <property type="match status" value="1"/>
</dbReference>
<dbReference type="Gene3D" id="3.30.1600.10">
    <property type="entry name" value="SIR2/SIRT2 'Small Domain"/>
    <property type="match status" value="1"/>
</dbReference>
<comment type="similarity">
    <text evidence="1">Belongs to the sirtuin family. Class I subfamily.</text>
</comment>
<dbReference type="AlphaFoldDB" id="I3EGC3"/>
<evidence type="ECO:0000256" key="1">
    <source>
        <dbReference type="ARBA" id="ARBA00006924"/>
    </source>
</evidence>
<dbReference type="PROSITE" id="PS50305">
    <property type="entry name" value="SIRTUIN"/>
    <property type="match status" value="1"/>
</dbReference>
<dbReference type="InterPro" id="IPR026590">
    <property type="entry name" value="Ssirtuin_cat_dom"/>
</dbReference>
<dbReference type="OrthoDB" id="2919105at2759"/>
<evidence type="ECO:0000256" key="4">
    <source>
        <dbReference type="PROSITE-ProRule" id="PRU00236"/>
    </source>
</evidence>
<keyword evidence="7" id="KW-1185">Reference proteome</keyword>
<dbReference type="GO" id="GO:0070403">
    <property type="term" value="F:NAD+ binding"/>
    <property type="evidence" value="ECO:0007669"/>
    <property type="project" value="InterPro"/>
</dbReference>
<evidence type="ECO:0000313" key="7">
    <source>
        <dbReference type="Proteomes" id="UP000002872"/>
    </source>
</evidence>
<name>I3EGC3_NEMP3</name>
<dbReference type="InterPro" id="IPR003000">
    <property type="entry name" value="Sirtuin"/>
</dbReference>
<dbReference type="OMA" id="THKFIAH"/>
<gene>
    <name evidence="6" type="ORF">NEQG_01714</name>
</gene>
<dbReference type="PANTHER" id="PTHR11085">
    <property type="entry name" value="NAD-DEPENDENT PROTEIN DEACYLASE SIRTUIN-5, MITOCHONDRIAL-RELATED"/>
    <property type="match status" value="1"/>
</dbReference>